<name>A0A0F7LAJ4_9VIRU</name>
<feature type="compositionally biased region" description="Basic and acidic residues" evidence="1">
    <location>
        <begin position="78"/>
        <end position="90"/>
    </location>
</feature>
<evidence type="ECO:0000256" key="1">
    <source>
        <dbReference type="SAM" id="MobiDB-lite"/>
    </source>
</evidence>
<dbReference type="EMBL" id="KR029601">
    <property type="protein sequence ID" value="AKH48146.1"/>
    <property type="molecule type" value="Genomic_DNA"/>
</dbReference>
<organism evidence="2">
    <name type="scientific">uncultured marine virus</name>
    <dbReference type="NCBI Taxonomy" id="186617"/>
    <lineage>
        <taxon>Viruses</taxon>
        <taxon>environmental samples</taxon>
    </lineage>
</organism>
<reference evidence="2" key="2">
    <citation type="submission" date="2015-03" db="EMBL/GenBank/DDBJ databases">
        <authorList>
            <person name="Chow C.-E.T."/>
            <person name="Winget D.M."/>
            <person name="White R.A.III."/>
            <person name="Hallam S.J."/>
            <person name="Suttle C.A."/>
        </authorList>
    </citation>
    <scope>NUCLEOTIDE SEQUENCE</scope>
    <source>
        <strain evidence="2">Oxic1_6</strain>
    </source>
</reference>
<protein>
    <submittedName>
        <fullName evidence="2">Uncharacterized protein</fullName>
    </submittedName>
</protein>
<accession>A0A0F7LAJ4</accession>
<sequence>MPARAERDAALLALGLLWERGGGRLVLRDDGTTVSRQALEGELIREARVACYRAAQAGEGLLSPEPLREPETEPEPEPEPKRGDDERPTPTEDDPA</sequence>
<feature type="region of interest" description="Disordered" evidence="1">
    <location>
        <begin position="58"/>
        <end position="96"/>
    </location>
</feature>
<evidence type="ECO:0000313" key="2">
    <source>
        <dbReference type="EMBL" id="AKH48146.1"/>
    </source>
</evidence>
<proteinExistence type="predicted"/>
<reference evidence="2" key="1">
    <citation type="journal article" date="2015" name="Front. Microbiol.">
        <title>Combining genomic sequencing methods to explore viral diversity and reveal potential virus-host interactions.</title>
        <authorList>
            <person name="Chow C.E."/>
            <person name="Winget D.M."/>
            <person name="White R.A.III."/>
            <person name="Hallam S.J."/>
            <person name="Suttle C.A."/>
        </authorList>
    </citation>
    <scope>NUCLEOTIDE SEQUENCE</scope>
    <source>
        <strain evidence="2">Oxic1_6</strain>
    </source>
</reference>